<dbReference type="RefSeq" id="WP_077849620.1">
    <property type="nucleotide sequence ID" value="NZ_LZZM01000223.1"/>
</dbReference>
<dbReference type="EMBL" id="LZZM01000223">
    <property type="protein sequence ID" value="OOM72241.1"/>
    <property type="molecule type" value="Genomic_DNA"/>
</dbReference>
<reference evidence="3 4" key="1">
    <citation type="submission" date="2016-05" db="EMBL/GenBank/DDBJ databases">
        <title>Microbial solvent formation.</title>
        <authorList>
            <person name="Poehlein A."/>
            <person name="Montoya Solano J.D."/>
            <person name="Flitsch S."/>
            <person name="Krabben P."/>
            <person name="Duerre P."/>
            <person name="Daniel R."/>
        </authorList>
    </citation>
    <scope>NUCLEOTIDE SEQUENCE [LARGE SCALE GENOMIC DNA]</scope>
    <source>
        <strain evidence="3 4">DSM 2619</strain>
    </source>
</reference>
<accession>A0A1S8T3Q4</accession>
<evidence type="ECO:0000256" key="1">
    <source>
        <dbReference type="SAM" id="MobiDB-lite"/>
    </source>
</evidence>
<gene>
    <name evidence="3" type="ORF">CLPUN_47090</name>
</gene>
<dbReference type="STRING" id="29367.CLPUN_47090"/>
<dbReference type="InterPro" id="IPR025584">
    <property type="entry name" value="Cthe_2159"/>
</dbReference>
<evidence type="ECO:0000313" key="4">
    <source>
        <dbReference type="Proteomes" id="UP000190890"/>
    </source>
</evidence>
<feature type="chain" id="PRO_5038685483" description="Carbohydrate-binding domain-containing protein" evidence="2">
    <location>
        <begin position="21"/>
        <end position="662"/>
    </location>
</feature>
<dbReference type="Pfam" id="PF14262">
    <property type="entry name" value="Cthe_2159"/>
    <property type="match status" value="1"/>
</dbReference>
<feature type="region of interest" description="Disordered" evidence="1">
    <location>
        <begin position="641"/>
        <end position="662"/>
    </location>
</feature>
<name>A0A1S8T3Q4_9CLOT</name>
<proteinExistence type="predicted"/>
<feature type="signal peptide" evidence="2">
    <location>
        <begin position="1"/>
        <end position="20"/>
    </location>
</feature>
<dbReference type="PROSITE" id="PS51257">
    <property type="entry name" value="PROKAR_LIPOPROTEIN"/>
    <property type="match status" value="1"/>
</dbReference>
<organism evidence="3 4">
    <name type="scientific">Clostridium puniceum</name>
    <dbReference type="NCBI Taxonomy" id="29367"/>
    <lineage>
        <taxon>Bacteria</taxon>
        <taxon>Bacillati</taxon>
        <taxon>Bacillota</taxon>
        <taxon>Clostridia</taxon>
        <taxon>Eubacteriales</taxon>
        <taxon>Clostridiaceae</taxon>
        <taxon>Clostridium</taxon>
    </lineage>
</organism>
<evidence type="ECO:0000313" key="3">
    <source>
        <dbReference type="EMBL" id="OOM72241.1"/>
    </source>
</evidence>
<feature type="compositionally biased region" description="Polar residues" evidence="1">
    <location>
        <begin position="441"/>
        <end position="457"/>
    </location>
</feature>
<feature type="region of interest" description="Disordered" evidence="1">
    <location>
        <begin position="288"/>
        <end position="320"/>
    </location>
</feature>
<dbReference type="Proteomes" id="UP000190890">
    <property type="component" value="Unassembled WGS sequence"/>
</dbReference>
<keyword evidence="4" id="KW-1185">Reference proteome</keyword>
<dbReference type="OrthoDB" id="9812829at2"/>
<evidence type="ECO:0008006" key="5">
    <source>
        <dbReference type="Google" id="ProtNLM"/>
    </source>
</evidence>
<evidence type="ECO:0000256" key="2">
    <source>
        <dbReference type="SAM" id="SignalP"/>
    </source>
</evidence>
<dbReference type="AlphaFoldDB" id="A0A1S8T3Q4"/>
<feature type="region of interest" description="Disordered" evidence="1">
    <location>
        <begin position="410"/>
        <end position="472"/>
    </location>
</feature>
<keyword evidence="2" id="KW-0732">Signal</keyword>
<protein>
    <recommendedName>
        <fullName evidence="5">Carbohydrate-binding domain-containing protein</fullName>
    </recommendedName>
</protein>
<sequence length="662" mass="68231">MNKKLITILVALSLSVSMFGCTKQSSVSAINTVTTQTEDTSDAKILSNINISSGKTESVGEADTFIELGENISIKGDGATVDNKKITITSAGTYSIKGTLTEGQIIVNAGDDDKVYIILDGVNITCSNNAPIYVKNSKKTIVSLADNTENSIKDGENYIFEDSSTDEPNAAIFSKSDLIFIGNGSLVIDAKYNNGITSKDDLKIESGNIIVNAKADGLRGKDSVVITNGNIIINSGEDGIKSNNDEDSEKGYVLIEGGKINITSGKDGIQAETNAFVKEGDIIINTGGGSENASAKKGESGGPGMEKQLETSENTAEEESISTKAIKAGINIITEGGTFNIDACDDAIHSNNNLVINAGTFNLSSGDDGLHSDSTLTINNGSIDVKKSYEGIESETITINDGEIMVLSSDDGINASGGNDSSGIDENMGKGAPPQMDGRNASGNSQEMTGNQAQSDPQGAITPGGSSSGNGIININGGHITINSNGDGIDSNGLISMKGGTAIVNGPTNDGNASLDYDGSFNITGGNLIAAGSSGMAQAPSKESTQNSVKITLASQSANTLIRIESESGEEIITFAPSKQYSSVVVSSPKFKSGETYKVYLNGSSTGTVNSGIYTDGVYTKGKEIGSFTISGTVSEVTQDGVTVTNRMGGGRGQGGMKSPKQ</sequence>
<comment type="caution">
    <text evidence="3">The sequence shown here is derived from an EMBL/GenBank/DDBJ whole genome shotgun (WGS) entry which is preliminary data.</text>
</comment>